<reference evidence="3" key="1">
    <citation type="submission" date="2021-01" db="EMBL/GenBank/DDBJ databases">
        <authorList>
            <person name="Corre E."/>
            <person name="Pelletier E."/>
            <person name="Niang G."/>
            <person name="Scheremetjew M."/>
            <person name="Finn R."/>
            <person name="Kale V."/>
            <person name="Holt S."/>
            <person name="Cochrane G."/>
            <person name="Meng A."/>
            <person name="Brown T."/>
            <person name="Cohen L."/>
        </authorList>
    </citation>
    <scope>NUCLEOTIDE SEQUENCE</scope>
    <source>
        <strain evidence="3">CCMP2877</strain>
    </source>
</reference>
<keyword evidence="1" id="KW-0175">Coiled coil</keyword>
<evidence type="ECO:0000256" key="1">
    <source>
        <dbReference type="SAM" id="Coils"/>
    </source>
</evidence>
<evidence type="ECO:0000313" key="3">
    <source>
        <dbReference type="EMBL" id="CAD9249906.1"/>
    </source>
</evidence>
<proteinExistence type="predicted"/>
<sequence length="659" mass="71147">MASSTRRARPKTSGGFGGSIRRSRSFEADALRGDDVHAIVAAAKNDLRALRDLQSSLRRQLLREPGAGRVVRGLRDRVRAEVDGGVDVADVAIKAVADRYMGALDEVLREGAYQTAEQAACTLGARSALVRTLQPLRASVEDMAMELFRADGGDADAAGASLKSSGGSSSGGQYLVNSQPYYALLRQMIALKKREQQSEATMGAAASMAAAARQQQPEPMAVSGAGVVTQEPKPKPNPKDEAEKKRLQEQLLAQMRRADELDAALGEAQRSLQAAYASGERAEEARSVAEARVVDLLDEHQAAVARAKREAKTYADAAAAKARAAAELQQRVHCLEVELAAQGEELGAALREKDRELAAQQQEARDERELAARQLSARGDEARTRELYDAYRTAAEVIFGATTTLAAAASAKPKAAAGAGEAAAAEVEAAAAFEALEMKLQQKAYAAALKTQRAARAAEGPIFNHGRFQETADDIFEALGRLAADAKTQREIVAGLNLHIDGLERASRDAAAAHVEELKRARKDAAKDEENERALDLARREAANAKAEAADEHAEANRCKRELRIAHDELESARAMNISLRSKLERLSNAKKQIRAADYTDTFEEVLREEMEAMKAGFQAKLAAARDEVEELQRRHGQEMDFLRLRRGSISLTPNGTLA</sequence>
<protein>
    <submittedName>
        <fullName evidence="3">Uncharacterized protein</fullName>
    </submittedName>
</protein>
<name>A0A7S1TWX0_9STRA</name>
<dbReference type="AlphaFoldDB" id="A0A7S1TWX0"/>
<organism evidence="3">
    <name type="scientific">Phaeomonas parva</name>
    <dbReference type="NCBI Taxonomy" id="124430"/>
    <lineage>
        <taxon>Eukaryota</taxon>
        <taxon>Sar</taxon>
        <taxon>Stramenopiles</taxon>
        <taxon>Ochrophyta</taxon>
        <taxon>Pinguiophyceae</taxon>
        <taxon>Pinguiochrysidales</taxon>
        <taxon>Pinguiochrysidaceae</taxon>
        <taxon>Phaeomonas</taxon>
    </lineage>
</organism>
<feature type="region of interest" description="Disordered" evidence="2">
    <location>
        <begin position="1"/>
        <end position="20"/>
    </location>
</feature>
<evidence type="ECO:0000256" key="2">
    <source>
        <dbReference type="SAM" id="MobiDB-lite"/>
    </source>
</evidence>
<gene>
    <name evidence="3" type="ORF">PPAR1163_LOCUS8267</name>
</gene>
<feature type="compositionally biased region" description="Basic and acidic residues" evidence="2">
    <location>
        <begin position="232"/>
        <end position="244"/>
    </location>
</feature>
<feature type="coiled-coil region" evidence="1">
    <location>
        <begin position="511"/>
        <end position="635"/>
    </location>
</feature>
<feature type="region of interest" description="Disordered" evidence="2">
    <location>
        <begin position="207"/>
        <end position="244"/>
    </location>
</feature>
<feature type="compositionally biased region" description="Basic residues" evidence="2">
    <location>
        <begin position="1"/>
        <end position="10"/>
    </location>
</feature>
<feature type="coiled-coil region" evidence="1">
    <location>
        <begin position="297"/>
        <end position="370"/>
    </location>
</feature>
<dbReference type="EMBL" id="HBGJ01013090">
    <property type="protein sequence ID" value="CAD9249906.1"/>
    <property type="molecule type" value="Transcribed_RNA"/>
</dbReference>
<accession>A0A7S1TWX0</accession>